<gene>
    <name evidence="1" type="ORF">EZS28_053904</name>
</gene>
<protein>
    <submittedName>
        <fullName evidence="1">Uncharacterized protein</fullName>
    </submittedName>
</protein>
<comment type="caution">
    <text evidence="1">The sequence shown here is derived from an EMBL/GenBank/DDBJ whole genome shotgun (WGS) entry which is preliminary data.</text>
</comment>
<feature type="non-terminal residue" evidence="1">
    <location>
        <position position="1"/>
    </location>
</feature>
<dbReference type="AlphaFoldDB" id="A0A5J4QYW9"/>
<accession>A0A5J4QYW9</accession>
<dbReference type="Proteomes" id="UP000324800">
    <property type="component" value="Unassembled WGS sequence"/>
</dbReference>
<reference evidence="1 2" key="1">
    <citation type="submission" date="2019-03" db="EMBL/GenBank/DDBJ databases">
        <title>Single cell metagenomics reveals metabolic interactions within the superorganism composed of flagellate Streblomastix strix and complex community of Bacteroidetes bacteria on its surface.</title>
        <authorList>
            <person name="Treitli S.C."/>
            <person name="Kolisko M."/>
            <person name="Husnik F."/>
            <person name="Keeling P."/>
            <person name="Hampl V."/>
        </authorList>
    </citation>
    <scope>NUCLEOTIDE SEQUENCE [LARGE SCALE GENOMIC DNA]</scope>
    <source>
        <strain evidence="1">ST1C</strain>
    </source>
</reference>
<proteinExistence type="predicted"/>
<dbReference type="EMBL" id="SNRW01043760">
    <property type="protein sequence ID" value="KAA6326772.1"/>
    <property type="molecule type" value="Genomic_DNA"/>
</dbReference>
<evidence type="ECO:0000313" key="1">
    <source>
        <dbReference type="EMBL" id="KAA6326772.1"/>
    </source>
</evidence>
<evidence type="ECO:0000313" key="2">
    <source>
        <dbReference type="Proteomes" id="UP000324800"/>
    </source>
</evidence>
<name>A0A5J4QYW9_9EUKA</name>
<organism evidence="1 2">
    <name type="scientific">Streblomastix strix</name>
    <dbReference type="NCBI Taxonomy" id="222440"/>
    <lineage>
        <taxon>Eukaryota</taxon>
        <taxon>Metamonada</taxon>
        <taxon>Preaxostyla</taxon>
        <taxon>Oxymonadida</taxon>
        <taxon>Streblomastigidae</taxon>
        <taxon>Streblomastix</taxon>
    </lineage>
</organism>
<sequence length="98" mass="11446">LNYVRALSENIGNSGSNQNEEDFQVCNGREQTNHQTALKPQLQFIPESEEQIEEVGGLEEIETNLFKHGWDIINKVKEAKDAIFKYFRDKSNRIRWGY</sequence>